<dbReference type="Proteomes" id="UP001595715">
    <property type="component" value="Unassembled WGS sequence"/>
</dbReference>
<protein>
    <submittedName>
        <fullName evidence="3">Phage tail protein</fullName>
    </submittedName>
</protein>
<dbReference type="PANTHER" id="PTHR35191:SF1">
    <property type="entry name" value="PROPHAGE SIDE TAIL FIBER PROTEIN HOMOLOG STFQ-RELATED"/>
    <property type="match status" value="1"/>
</dbReference>
<dbReference type="Pfam" id="PF12571">
    <property type="entry name" value="Phage_tail_fib"/>
    <property type="match status" value="1"/>
</dbReference>
<feature type="compositionally biased region" description="Low complexity" evidence="1">
    <location>
        <begin position="296"/>
        <end position="305"/>
    </location>
</feature>
<feature type="region of interest" description="Disordered" evidence="1">
    <location>
        <begin position="275"/>
        <end position="305"/>
    </location>
</feature>
<organism evidence="3 4">
    <name type="scientific">Paenibacillus xanthanilyticus</name>
    <dbReference type="NCBI Taxonomy" id="1783531"/>
    <lineage>
        <taxon>Bacteria</taxon>
        <taxon>Bacillati</taxon>
        <taxon>Bacillota</taxon>
        <taxon>Bacilli</taxon>
        <taxon>Bacillales</taxon>
        <taxon>Paenibacillaceae</taxon>
        <taxon>Paenibacillus</taxon>
    </lineage>
</organism>
<dbReference type="InterPro" id="IPR022225">
    <property type="entry name" value="Phage_tail_fibre_N"/>
</dbReference>
<evidence type="ECO:0000313" key="4">
    <source>
        <dbReference type="Proteomes" id="UP001595715"/>
    </source>
</evidence>
<name>A0ABV8KA75_9BACL</name>
<dbReference type="EMBL" id="JBHSAM010000034">
    <property type="protein sequence ID" value="MFC4102900.1"/>
    <property type="molecule type" value="Genomic_DNA"/>
</dbReference>
<gene>
    <name evidence="3" type="ORF">ACFOZ8_25080</name>
</gene>
<dbReference type="PANTHER" id="PTHR35191">
    <property type="entry name" value="PROPHAGE SIDE TAIL FIBER PROTEIN HOMOLOG STFQ-RELATED"/>
    <property type="match status" value="1"/>
</dbReference>
<feature type="domain" description="Phage tail fibre protein N-terminal" evidence="2">
    <location>
        <begin position="2"/>
        <end position="152"/>
    </location>
</feature>
<dbReference type="RefSeq" id="WP_377721503.1">
    <property type="nucleotide sequence ID" value="NZ_JBHSAM010000034.1"/>
</dbReference>
<evidence type="ECO:0000259" key="2">
    <source>
        <dbReference type="Pfam" id="PF12571"/>
    </source>
</evidence>
<evidence type="ECO:0000256" key="1">
    <source>
        <dbReference type="SAM" id="MobiDB-lite"/>
    </source>
</evidence>
<sequence>MAVFSTAFTNKGRALMAKVQTGAQLNFTRIALGDGTLSGGQQSSSFNALISQKYSVPISRLKTLTDGRASVGASFNNSAVTTAFTWREIGLFAMDLTEGEILYCYGNAGGTADVIAPGGTNPREIIMGLEIVIGNASNVTANINTSLVFVTTQELNDHRIAAVLDHPDGSVTDAKIGSRTVTDSTAPVATGTLLAHLNGLAYQIKAITGEGGWRTAASTTLKAIKTMLDAATSAATAGALLLRDAAGRAKVAAPVAGDDIARKDTVDNAVSSAISTHTGASDPHSQYAPKVSPALTGTPTAPTAAAGNNTTQIATTAFVEAVRVNLANSDALKAPLASPALTGTPTAPTPAAGTNSTQIANTAFVQAAIAALINAAPGALDTLDELAQAMGDDPNFAATITNALALKAPLASPALTGTPTAPTAASGTSTAQLATTAFIQSAIAERTNQDLRTTASPTFAAATIGGLNVKSEIDSLKSSVSSGKDAIASAIADMSGRTTSGSDTFANLATRIRQIPKSASASDILIGQTSYTVSTLKFRPEFVFVRASWVSGDYNYEYHYHGAGATGWEGLTRTVTQISMYKPGGTLQSVSATTQVYGAPHISVTNTGFQISSVPNPGSIVSLTWVAWDQNFGSDWTAL</sequence>
<proteinExistence type="predicted"/>
<reference evidence="4" key="1">
    <citation type="journal article" date="2019" name="Int. J. Syst. Evol. Microbiol.">
        <title>The Global Catalogue of Microorganisms (GCM) 10K type strain sequencing project: providing services to taxonomists for standard genome sequencing and annotation.</title>
        <authorList>
            <consortium name="The Broad Institute Genomics Platform"/>
            <consortium name="The Broad Institute Genome Sequencing Center for Infectious Disease"/>
            <person name="Wu L."/>
            <person name="Ma J."/>
        </authorList>
    </citation>
    <scope>NUCLEOTIDE SEQUENCE [LARGE SCALE GENOMIC DNA]</scope>
    <source>
        <strain evidence="4">IBRC-M 10987</strain>
    </source>
</reference>
<dbReference type="InterPro" id="IPR051934">
    <property type="entry name" value="Phage_Tail_Fiber_Structural"/>
</dbReference>
<evidence type="ECO:0000313" key="3">
    <source>
        <dbReference type="EMBL" id="MFC4102900.1"/>
    </source>
</evidence>
<keyword evidence="4" id="KW-1185">Reference proteome</keyword>
<accession>A0ABV8KA75</accession>
<comment type="caution">
    <text evidence="3">The sequence shown here is derived from an EMBL/GenBank/DDBJ whole genome shotgun (WGS) entry which is preliminary data.</text>
</comment>